<evidence type="ECO:0000259" key="8">
    <source>
        <dbReference type="PROSITE" id="PS01124"/>
    </source>
</evidence>
<gene>
    <name evidence="10" type="ORF">EDM52_20040</name>
</gene>
<dbReference type="GO" id="GO:0003700">
    <property type="term" value="F:DNA-binding transcription factor activity"/>
    <property type="evidence" value="ECO:0007669"/>
    <property type="project" value="InterPro"/>
</dbReference>
<keyword evidence="5" id="KW-0805">Transcription regulation</keyword>
<dbReference type="Pfam" id="PF01497">
    <property type="entry name" value="Peripla_BP_2"/>
    <property type="match status" value="1"/>
</dbReference>
<dbReference type="Pfam" id="PF12833">
    <property type="entry name" value="HTH_18"/>
    <property type="match status" value="1"/>
</dbReference>
<dbReference type="InterPro" id="IPR002491">
    <property type="entry name" value="ABC_transptr_periplasmic_BD"/>
</dbReference>
<comment type="subcellular location">
    <subcellularLocation>
        <location evidence="1">Cell envelope</location>
    </subcellularLocation>
</comment>
<keyword evidence="3" id="KW-0813">Transport</keyword>
<dbReference type="SUPFAM" id="SSF53807">
    <property type="entry name" value="Helical backbone' metal receptor"/>
    <property type="match status" value="1"/>
</dbReference>
<keyword evidence="7" id="KW-0804">Transcription</keyword>
<name>A0A3M8BYU0_9BACL</name>
<evidence type="ECO:0000313" key="11">
    <source>
        <dbReference type="Proteomes" id="UP000282028"/>
    </source>
</evidence>
<dbReference type="RefSeq" id="WP_122910722.1">
    <property type="nucleotide sequence ID" value="NZ_CBCSBE010000034.1"/>
</dbReference>
<dbReference type="InterPro" id="IPR051313">
    <property type="entry name" value="Bact_iron-sidero_bind"/>
</dbReference>
<feature type="domain" description="HTH araC/xylS-type" evidence="8">
    <location>
        <begin position="170"/>
        <end position="268"/>
    </location>
</feature>
<dbReference type="InterPro" id="IPR009057">
    <property type="entry name" value="Homeodomain-like_sf"/>
</dbReference>
<accession>A0A3M8BYU0</accession>
<dbReference type="PROSITE" id="PS00041">
    <property type="entry name" value="HTH_ARAC_FAMILY_1"/>
    <property type="match status" value="1"/>
</dbReference>
<organism evidence="10 11">
    <name type="scientific">Brevibacillus invocatus</name>
    <dbReference type="NCBI Taxonomy" id="173959"/>
    <lineage>
        <taxon>Bacteria</taxon>
        <taxon>Bacillati</taxon>
        <taxon>Bacillota</taxon>
        <taxon>Bacilli</taxon>
        <taxon>Bacillales</taxon>
        <taxon>Paenibacillaceae</taxon>
        <taxon>Brevibacillus</taxon>
    </lineage>
</organism>
<evidence type="ECO:0000256" key="1">
    <source>
        <dbReference type="ARBA" id="ARBA00004196"/>
    </source>
</evidence>
<reference evidence="10 11" key="1">
    <citation type="submission" date="2018-10" db="EMBL/GenBank/DDBJ databases">
        <title>Phylogenomics of Brevibacillus.</title>
        <authorList>
            <person name="Dunlap C."/>
        </authorList>
    </citation>
    <scope>NUCLEOTIDE SEQUENCE [LARGE SCALE GENOMIC DNA]</scope>
    <source>
        <strain evidence="10 11">JCM 12215</strain>
    </source>
</reference>
<evidence type="ECO:0000256" key="6">
    <source>
        <dbReference type="ARBA" id="ARBA00023125"/>
    </source>
</evidence>
<protein>
    <submittedName>
        <fullName evidence="10">Helix-turn-helix domain-containing protein</fullName>
    </submittedName>
</protein>
<dbReference type="PANTHER" id="PTHR30532:SF21">
    <property type="entry name" value="SIDEROPHORE-BINDING LIPOPROTEIN YFIY-RELATED"/>
    <property type="match status" value="1"/>
</dbReference>
<dbReference type="InterPro" id="IPR037923">
    <property type="entry name" value="HTH-like"/>
</dbReference>
<sequence length="540" mass="62103">MQNATNLPEQLAYYLYKLEDIQHIHTTSSRFHQETNLHGMLLFTKAKGDILIEGRIFPLHQQKVFLLTPGVSVELRLPTNDSVEYTYIRFHALEAAHQGHFAPVKLQGLREVTVTHFPFLLVQVDEIQRKHHSGNAWESMKANNLFQEMLVVLFQDVIQDPKQKLDQAIALTVDYMKQHYRLEITREKLAEMAGLSADYYSRAFKKIVGKSPMEYLNGIRINQAKQMLLQSHGSFRTIAQRVGFNDEFYFSRRFKATTGCSPTIYVKQFKQSSKIASLKNMLTGHLIALGIEPYAAVMNDAFPIAHRFRNTIVVGNPIPDLERLLSAKPDLIVTCGSRDVDKSLKEKMFDQIAPTVTLPFFHNWRVHFQTIANVVGKEKEANDWLERYERKADLTRKQVEQKIGNETVLILGVGKGKMCVYGQRNLGAVLYGDLRVSPPKGVEEIAHYKELSLDALSDFDADRILLTCFKHDGTVQTDEAIRKEVHRLFNDSRWQALKAVQNRSVHCMYESRHLYTSYNPLSHDLFLDHVQYMLMSESSK</sequence>
<comment type="caution">
    <text evidence="10">The sequence shown here is derived from an EMBL/GenBank/DDBJ whole genome shotgun (WGS) entry which is preliminary data.</text>
</comment>
<dbReference type="SMART" id="SM00342">
    <property type="entry name" value="HTH_ARAC"/>
    <property type="match status" value="1"/>
</dbReference>
<keyword evidence="4" id="KW-0732">Signal</keyword>
<dbReference type="GO" id="GO:0030288">
    <property type="term" value="C:outer membrane-bounded periplasmic space"/>
    <property type="evidence" value="ECO:0007669"/>
    <property type="project" value="TreeGrafter"/>
</dbReference>
<dbReference type="GO" id="GO:0043565">
    <property type="term" value="F:sequence-specific DNA binding"/>
    <property type="evidence" value="ECO:0007669"/>
    <property type="project" value="InterPro"/>
</dbReference>
<evidence type="ECO:0000256" key="2">
    <source>
        <dbReference type="ARBA" id="ARBA00008814"/>
    </source>
</evidence>
<dbReference type="InterPro" id="IPR018060">
    <property type="entry name" value="HTH_AraC"/>
</dbReference>
<dbReference type="AlphaFoldDB" id="A0A3M8BYU0"/>
<proteinExistence type="inferred from homology"/>
<dbReference type="Proteomes" id="UP000282028">
    <property type="component" value="Unassembled WGS sequence"/>
</dbReference>
<dbReference type="OrthoDB" id="2461801at2"/>
<evidence type="ECO:0000256" key="5">
    <source>
        <dbReference type="ARBA" id="ARBA00023015"/>
    </source>
</evidence>
<dbReference type="SUPFAM" id="SSF51215">
    <property type="entry name" value="Regulatory protein AraC"/>
    <property type="match status" value="1"/>
</dbReference>
<dbReference type="InterPro" id="IPR018062">
    <property type="entry name" value="HTH_AraC-typ_CS"/>
</dbReference>
<dbReference type="Gene3D" id="3.40.50.1980">
    <property type="entry name" value="Nitrogenase molybdenum iron protein domain"/>
    <property type="match status" value="2"/>
</dbReference>
<evidence type="ECO:0000313" key="10">
    <source>
        <dbReference type="EMBL" id="RNB68602.1"/>
    </source>
</evidence>
<evidence type="ECO:0000256" key="3">
    <source>
        <dbReference type="ARBA" id="ARBA00022448"/>
    </source>
</evidence>
<dbReference type="EMBL" id="RHHR01000043">
    <property type="protein sequence ID" value="RNB68602.1"/>
    <property type="molecule type" value="Genomic_DNA"/>
</dbReference>
<dbReference type="SUPFAM" id="SSF46689">
    <property type="entry name" value="Homeodomain-like"/>
    <property type="match status" value="2"/>
</dbReference>
<comment type="similarity">
    <text evidence="2">Belongs to the bacterial solute-binding protein 8 family.</text>
</comment>
<dbReference type="PROSITE" id="PS01124">
    <property type="entry name" value="HTH_ARAC_FAMILY_2"/>
    <property type="match status" value="1"/>
</dbReference>
<evidence type="ECO:0000256" key="7">
    <source>
        <dbReference type="ARBA" id="ARBA00023163"/>
    </source>
</evidence>
<feature type="domain" description="Fe/B12 periplasmic-binding" evidence="9">
    <location>
        <begin position="274"/>
        <end position="538"/>
    </location>
</feature>
<dbReference type="GO" id="GO:1901678">
    <property type="term" value="P:iron coordination entity transport"/>
    <property type="evidence" value="ECO:0007669"/>
    <property type="project" value="UniProtKB-ARBA"/>
</dbReference>
<dbReference type="PROSITE" id="PS50983">
    <property type="entry name" value="FE_B12_PBP"/>
    <property type="match status" value="1"/>
</dbReference>
<keyword evidence="11" id="KW-1185">Reference proteome</keyword>
<dbReference type="PANTHER" id="PTHR30532">
    <property type="entry name" value="IRON III DICITRATE-BINDING PERIPLASMIC PROTEIN"/>
    <property type="match status" value="1"/>
</dbReference>
<dbReference type="Gene3D" id="1.10.10.60">
    <property type="entry name" value="Homeodomain-like"/>
    <property type="match status" value="2"/>
</dbReference>
<evidence type="ECO:0000259" key="9">
    <source>
        <dbReference type="PROSITE" id="PS50983"/>
    </source>
</evidence>
<keyword evidence="6" id="KW-0238">DNA-binding</keyword>
<evidence type="ECO:0000256" key="4">
    <source>
        <dbReference type="ARBA" id="ARBA00022729"/>
    </source>
</evidence>